<dbReference type="InterPro" id="IPR036851">
    <property type="entry name" value="Chloroperoxidase-like_sf"/>
</dbReference>
<dbReference type="GO" id="GO:0046872">
    <property type="term" value="F:metal ion binding"/>
    <property type="evidence" value="ECO:0007669"/>
    <property type="project" value="UniProtKB-KW"/>
</dbReference>
<evidence type="ECO:0000256" key="1">
    <source>
        <dbReference type="ARBA" id="ARBA00001970"/>
    </source>
</evidence>
<dbReference type="Pfam" id="PF01328">
    <property type="entry name" value="Peroxidase_2"/>
    <property type="match status" value="1"/>
</dbReference>
<dbReference type="EMBL" id="MU866384">
    <property type="protein sequence ID" value="KAK4172905.1"/>
    <property type="molecule type" value="Genomic_DNA"/>
</dbReference>
<reference evidence="10" key="1">
    <citation type="journal article" date="2023" name="Mol. Phylogenet. Evol.">
        <title>Genome-scale phylogeny and comparative genomics of the fungal order Sordariales.</title>
        <authorList>
            <person name="Hensen N."/>
            <person name="Bonometti L."/>
            <person name="Westerberg I."/>
            <person name="Brannstrom I.O."/>
            <person name="Guillou S."/>
            <person name="Cros-Aarteil S."/>
            <person name="Calhoun S."/>
            <person name="Haridas S."/>
            <person name="Kuo A."/>
            <person name="Mondo S."/>
            <person name="Pangilinan J."/>
            <person name="Riley R."/>
            <person name="LaButti K."/>
            <person name="Andreopoulos B."/>
            <person name="Lipzen A."/>
            <person name="Chen C."/>
            <person name="Yan M."/>
            <person name="Daum C."/>
            <person name="Ng V."/>
            <person name="Clum A."/>
            <person name="Steindorff A."/>
            <person name="Ohm R.A."/>
            <person name="Martin F."/>
            <person name="Silar P."/>
            <person name="Natvig D.O."/>
            <person name="Lalanne C."/>
            <person name="Gautier V."/>
            <person name="Ament-Velasquez S.L."/>
            <person name="Kruys A."/>
            <person name="Hutchinson M.I."/>
            <person name="Powell A.J."/>
            <person name="Barry K."/>
            <person name="Miller A.N."/>
            <person name="Grigoriev I.V."/>
            <person name="Debuchy R."/>
            <person name="Gladieux P."/>
            <person name="Hiltunen Thoren M."/>
            <person name="Johannesson H."/>
        </authorList>
    </citation>
    <scope>NUCLEOTIDE SEQUENCE</scope>
    <source>
        <strain evidence="10">CBS 892.96</strain>
    </source>
</reference>
<keyword evidence="3" id="KW-0349">Heme</keyword>
<proteinExistence type="inferred from homology"/>
<comment type="cofactor">
    <cofactor evidence="1">
        <name>heme b</name>
        <dbReference type="ChEBI" id="CHEBI:60344"/>
    </cofactor>
</comment>
<evidence type="ECO:0000256" key="2">
    <source>
        <dbReference type="ARBA" id="ARBA00022559"/>
    </source>
</evidence>
<dbReference type="GO" id="GO:0004601">
    <property type="term" value="F:peroxidase activity"/>
    <property type="evidence" value="ECO:0007669"/>
    <property type="project" value="UniProtKB-KW"/>
</dbReference>
<keyword evidence="5" id="KW-0560">Oxidoreductase</keyword>
<protein>
    <submittedName>
        <fullName evidence="10">Aromatic peroxygenase</fullName>
    </submittedName>
</protein>
<comment type="similarity">
    <text evidence="7">Belongs to the chloroperoxidase family.</text>
</comment>
<keyword evidence="2" id="KW-0575">Peroxidase</keyword>
<keyword evidence="4" id="KW-0479">Metal-binding</keyword>
<evidence type="ECO:0000259" key="9">
    <source>
        <dbReference type="PROSITE" id="PS51405"/>
    </source>
</evidence>
<dbReference type="InterPro" id="IPR000028">
    <property type="entry name" value="Chloroperoxidase"/>
</dbReference>
<keyword evidence="6" id="KW-0408">Iron</keyword>
<dbReference type="SUPFAM" id="SSF47571">
    <property type="entry name" value="Cloroperoxidase"/>
    <property type="match status" value="1"/>
</dbReference>
<dbReference type="PANTHER" id="PTHR33577:SF15">
    <property type="entry name" value="HEME HALOPEROXIDASE FAMILY PROFILE DOMAIN-CONTAINING PROTEIN"/>
    <property type="match status" value="1"/>
</dbReference>
<accession>A0AAN6W096</accession>
<keyword evidence="11" id="KW-1185">Reference proteome</keyword>
<feature type="region of interest" description="Disordered" evidence="8">
    <location>
        <begin position="21"/>
        <end position="43"/>
    </location>
</feature>
<evidence type="ECO:0000256" key="3">
    <source>
        <dbReference type="ARBA" id="ARBA00022617"/>
    </source>
</evidence>
<evidence type="ECO:0000256" key="8">
    <source>
        <dbReference type="SAM" id="MobiDB-lite"/>
    </source>
</evidence>
<gene>
    <name evidence="10" type="ORF">QBC36DRAFT_304098</name>
</gene>
<evidence type="ECO:0000256" key="5">
    <source>
        <dbReference type="ARBA" id="ARBA00023002"/>
    </source>
</evidence>
<comment type="caution">
    <text evidence="10">The sequence shown here is derived from an EMBL/GenBank/DDBJ whole genome shotgun (WGS) entry which is preliminary data.</text>
</comment>
<evidence type="ECO:0000256" key="6">
    <source>
        <dbReference type="ARBA" id="ARBA00023004"/>
    </source>
</evidence>
<dbReference type="Gene3D" id="1.10.489.10">
    <property type="entry name" value="Chloroperoxidase-like"/>
    <property type="match status" value="1"/>
</dbReference>
<dbReference type="Proteomes" id="UP001302321">
    <property type="component" value="Unassembled WGS sequence"/>
</dbReference>
<dbReference type="AlphaFoldDB" id="A0AAN6W096"/>
<evidence type="ECO:0000313" key="10">
    <source>
        <dbReference type="EMBL" id="KAK4172905.1"/>
    </source>
</evidence>
<reference evidence="10" key="2">
    <citation type="submission" date="2023-05" db="EMBL/GenBank/DDBJ databases">
        <authorList>
            <consortium name="Lawrence Berkeley National Laboratory"/>
            <person name="Steindorff A."/>
            <person name="Hensen N."/>
            <person name="Bonometti L."/>
            <person name="Westerberg I."/>
            <person name="Brannstrom I.O."/>
            <person name="Guillou S."/>
            <person name="Cros-Aarteil S."/>
            <person name="Calhoun S."/>
            <person name="Haridas S."/>
            <person name="Kuo A."/>
            <person name="Mondo S."/>
            <person name="Pangilinan J."/>
            <person name="Riley R."/>
            <person name="Labutti K."/>
            <person name="Andreopoulos B."/>
            <person name="Lipzen A."/>
            <person name="Chen C."/>
            <person name="Yanf M."/>
            <person name="Daum C."/>
            <person name="Ng V."/>
            <person name="Clum A."/>
            <person name="Ohm R."/>
            <person name="Martin F."/>
            <person name="Silar P."/>
            <person name="Natvig D."/>
            <person name="Lalanne C."/>
            <person name="Gautier V."/>
            <person name="Ament-Velasquez S.L."/>
            <person name="Kruys A."/>
            <person name="Hutchinson M.I."/>
            <person name="Powell A.J."/>
            <person name="Barry K."/>
            <person name="Miller A.N."/>
            <person name="Grigoriev I.V."/>
            <person name="Debuchy R."/>
            <person name="Gladieux P."/>
            <person name="Thoren M.H."/>
            <person name="Johannesson H."/>
        </authorList>
    </citation>
    <scope>NUCLEOTIDE SEQUENCE</scope>
    <source>
        <strain evidence="10">CBS 892.96</strain>
    </source>
</reference>
<dbReference type="PROSITE" id="PS51405">
    <property type="entry name" value="HEME_HALOPEROXIDASE"/>
    <property type="match status" value="1"/>
</dbReference>
<feature type="domain" description="Heme haloperoxidase family profile" evidence="9">
    <location>
        <begin position="78"/>
        <end position="315"/>
    </location>
</feature>
<evidence type="ECO:0000256" key="4">
    <source>
        <dbReference type="ARBA" id="ARBA00022723"/>
    </source>
</evidence>
<organism evidence="10 11">
    <name type="scientific">Triangularia setosa</name>
    <dbReference type="NCBI Taxonomy" id="2587417"/>
    <lineage>
        <taxon>Eukaryota</taxon>
        <taxon>Fungi</taxon>
        <taxon>Dikarya</taxon>
        <taxon>Ascomycota</taxon>
        <taxon>Pezizomycotina</taxon>
        <taxon>Sordariomycetes</taxon>
        <taxon>Sordariomycetidae</taxon>
        <taxon>Sordariales</taxon>
        <taxon>Podosporaceae</taxon>
        <taxon>Triangularia</taxon>
    </lineage>
</organism>
<evidence type="ECO:0000256" key="7">
    <source>
        <dbReference type="ARBA" id="ARBA00025795"/>
    </source>
</evidence>
<sequence>MKIDQILPFVGLATALPWMGDKRQQSGGAQPGGPITCPFNPNHQPAASWDPNFPYNHAKNGLPGKGKGGYQVPAEGDTAHRFITPTDKDIRGPCPGLNALANHGFIARDGITTYNELLDALQNVYNVGYDLANFLAFYAIYVAGLGDPVTKKLSIGCDATTRTSWSPIITGSEPGLNGHSKMEIDASLTRNDFFPASGDNFSFNASLFKVFEESTGGLFDVDRISKYRHERWHQCQAENPQFYFPILGLFQYGAASFLYELWPNGNEGYVPNLHNTATFFGALRLPDGNYLRVPERIPASWVNREKPYFLLDIAAEIFKMYTKNPVGFGGNAGGEFIGINEPPFINDGALNANTTVEDVSCLLYQIISRPVPSTLNGIVTPLVEATEALLITLFGAEFNNLGCPFALT</sequence>
<name>A0AAN6W096_9PEZI</name>
<evidence type="ECO:0000313" key="11">
    <source>
        <dbReference type="Proteomes" id="UP001302321"/>
    </source>
</evidence>
<dbReference type="PANTHER" id="PTHR33577">
    <property type="entry name" value="STERIGMATOCYSTIN BIOSYNTHESIS PEROXIDASE STCC-RELATED"/>
    <property type="match status" value="1"/>
</dbReference>